<reference evidence="2" key="1">
    <citation type="submission" date="2023-07" db="EMBL/GenBank/DDBJ databases">
        <title>Chromosome-level genome assembly of Artemia franciscana.</title>
        <authorList>
            <person name="Jo E."/>
        </authorList>
    </citation>
    <scope>NUCLEOTIDE SEQUENCE</scope>
    <source>
        <tissue evidence="2">Whole body</tissue>
    </source>
</reference>
<name>A0AA88H5X5_ARTSF</name>
<evidence type="ECO:0000313" key="2">
    <source>
        <dbReference type="EMBL" id="KAK2705398.1"/>
    </source>
</evidence>
<dbReference type="AlphaFoldDB" id="A0AA88H5X5"/>
<organism evidence="2 3">
    <name type="scientific">Artemia franciscana</name>
    <name type="common">Brine shrimp</name>
    <name type="synonym">Artemia sanfranciscana</name>
    <dbReference type="NCBI Taxonomy" id="6661"/>
    <lineage>
        <taxon>Eukaryota</taxon>
        <taxon>Metazoa</taxon>
        <taxon>Ecdysozoa</taxon>
        <taxon>Arthropoda</taxon>
        <taxon>Crustacea</taxon>
        <taxon>Branchiopoda</taxon>
        <taxon>Anostraca</taxon>
        <taxon>Artemiidae</taxon>
        <taxon>Artemia</taxon>
    </lineage>
</organism>
<proteinExistence type="predicted"/>
<protein>
    <submittedName>
        <fullName evidence="2">Uncharacterized protein</fullName>
    </submittedName>
</protein>
<evidence type="ECO:0000256" key="1">
    <source>
        <dbReference type="SAM" id="Phobius"/>
    </source>
</evidence>
<comment type="caution">
    <text evidence="2">The sequence shown here is derived from an EMBL/GenBank/DDBJ whole genome shotgun (WGS) entry which is preliminary data.</text>
</comment>
<gene>
    <name evidence="2" type="ORF">QYM36_017442</name>
</gene>
<keyword evidence="1" id="KW-0472">Membrane</keyword>
<evidence type="ECO:0000313" key="3">
    <source>
        <dbReference type="Proteomes" id="UP001187531"/>
    </source>
</evidence>
<feature type="transmembrane region" description="Helical" evidence="1">
    <location>
        <begin position="90"/>
        <end position="112"/>
    </location>
</feature>
<keyword evidence="1" id="KW-1133">Transmembrane helix</keyword>
<accession>A0AA88H5X5</accession>
<dbReference type="EMBL" id="JAVRJZ010000021">
    <property type="protein sequence ID" value="KAK2705398.1"/>
    <property type="molecule type" value="Genomic_DNA"/>
</dbReference>
<dbReference type="Proteomes" id="UP001187531">
    <property type="component" value="Unassembled WGS sequence"/>
</dbReference>
<sequence length="117" mass="13310">MVRYTDQYGKPRLQLMKDYLKSFHIGALVRNDSVLRDLLNPISLRISQAGLSIHLKVKAIDTYRRIATPKGILETAEETVAFSMEDLQGIFYVFGFGLLFGLITFGIESFIYSKEAK</sequence>
<keyword evidence="3" id="KW-1185">Reference proteome</keyword>
<keyword evidence="1" id="KW-0812">Transmembrane</keyword>